<gene>
    <name evidence="2" type="ORF">JG687_00011819</name>
</gene>
<feature type="region of interest" description="Disordered" evidence="1">
    <location>
        <begin position="71"/>
        <end position="93"/>
    </location>
</feature>
<evidence type="ECO:0000313" key="2">
    <source>
        <dbReference type="EMBL" id="KAG6954428.1"/>
    </source>
</evidence>
<organism evidence="2 3">
    <name type="scientific">Phytophthora cactorum</name>
    <dbReference type="NCBI Taxonomy" id="29920"/>
    <lineage>
        <taxon>Eukaryota</taxon>
        <taxon>Sar</taxon>
        <taxon>Stramenopiles</taxon>
        <taxon>Oomycota</taxon>
        <taxon>Peronosporomycetes</taxon>
        <taxon>Peronosporales</taxon>
        <taxon>Peronosporaceae</taxon>
        <taxon>Phytophthora</taxon>
    </lineage>
</organism>
<dbReference type="AlphaFoldDB" id="A0A8T1U3J5"/>
<evidence type="ECO:0000256" key="1">
    <source>
        <dbReference type="SAM" id="MobiDB-lite"/>
    </source>
</evidence>
<accession>A0A8T1U3J5</accession>
<protein>
    <submittedName>
        <fullName evidence="2">Uncharacterized protein</fullName>
    </submittedName>
</protein>
<dbReference type="Proteomes" id="UP000688947">
    <property type="component" value="Unassembled WGS sequence"/>
</dbReference>
<name>A0A8T1U3J5_9STRA</name>
<sequence>MRIRSHYEARINRSWVSFRFSAARTIAIPDAMITKVCHCVQAARKPNGLSLAFGSASPCSHLRAACSSFPSAAPARASSPSLAASRGFGRHET</sequence>
<reference evidence="2" key="1">
    <citation type="submission" date="2021-01" db="EMBL/GenBank/DDBJ databases">
        <title>Phytophthora aleatoria, a newly-described species from Pinus radiata is distinct from Phytophthora cactorum isolates based on comparative genomics.</title>
        <authorList>
            <person name="Mcdougal R."/>
            <person name="Panda P."/>
            <person name="Williams N."/>
            <person name="Studholme D.J."/>
        </authorList>
    </citation>
    <scope>NUCLEOTIDE SEQUENCE</scope>
    <source>
        <strain evidence="2">NZFS 3830</strain>
    </source>
</reference>
<evidence type="ECO:0000313" key="3">
    <source>
        <dbReference type="Proteomes" id="UP000688947"/>
    </source>
</evidence>
<feature type="compositionally biased region" description="Low complexity" evidence="1">
    <location>
        <begin position="71"/>
        <end position="86"/>
    </location>
</feature>
<comment type="caution">
    <text evidence="2">The sequence shown here is derived from an EMBL/GenBank/DDBJ whole genome shotgun (WGS) entry which is preliminary data.</text>
</comment>
<proteinExistence type="predicted"/>
<dbReference type="EMBL" id="JAENGZ010000747">
    <property type="protein sequence ID" value="KAG6954428.1"/>
    <property type="molecule type" value="Genomic_DNA"/>
</dbReference>